<dbReference type="GO" id="GO:0005829">
    <property type="term" value="C:cytosol"/>
    <property type="evidence" value="ECO:0007669"/>
    <property type="project" value="TreeGrafter"/>
</dbReference>
<dbReference type="InterPro" id="IPR036787">
    <property type="entry name" value="T_IF-3_N_sf"/>
</dbReference>
<feature type="region of interest" description="Disordered" evidence="6">
    <location>
        <begin position="1"/>
        <end position="31"/>
    </location>
</feature>
<evidence type="ECO:0000313" key="9">
    <source>
        <dbReference type="EMBL" id="MBM3331271.1"/>
    </source>
</evidence>
<dbReference type="SUPFAM" id="SSF55200">
    <property type="entry name" value="Translation initiation factor IF3, C-terminal domain"/>
    <property type="match status" value="1"/>
</dbReference>
<evidence type="ECO:0000259" key="8">
    <source>
        <dbReference type="Pfam" id="PF05198"/>
    </source>
</evidence>
<comment type="similarity">
    <text evidence="1 4">Belongs to the IF-3 family.</text>
</comment>
<keyword evidence="2 4" id="KW-0396">Initiation factor</keyword>
<name>A0A938BPK7_UNCW3</name>
<dbReference type="EMBL" id="VGIR01000024">
    <property type="protein sequence ID" value="MBM3331271.1"/>
    <property type="molecule type" value="Genomic_DNA"/>
</dbReference>
<comment type="subcellular location">
    <subcellularLocation>
        <location evidence="4">Cytoplasm</location>
    </subcellularLocation>
</comment>
<keyword evidence="4" id="KW-0963">Cytoplasm</keyword>
<dbReference type="Gene3D" id="3.30.110.10">
    <property type="entry name" value="Translation initiation factor 3 (IF-3), C-terminal domain"/>
    <property type="match status" value="1"/>
</dbReference>
<dbReference type="InterPro" id="IPR036788">
    <property type="entry name" value="T_IF-3_C_sf"/>
</dbReference>
<feature type="domain" description="Translation initiation factor 3 N-terminal" evidence="8">
    <location>
        <begin position="35"/>
        <end position="103"/>
    </location>
</feature>
<proteinExistence type="inferred from homology"/>
<sequence>MSARLPSSQHSHKSRRRTTYPGRVPRDGFKDRPRVNEQIRVPYVKVIGSDKKLIGILPTRDAVGLARRQGLDLVVLVPTEEPPVCGIVDFGKYLYEQKVRLRESKKKQHATEVREMRMKMKIGPGDYEVKMKKMREFLADKDRIRITLFVRGREIVHADLGMKLMSKLSADLADVARVESPPRLLTEGRKSIQMMLVPK</sequence>
<dbReference type="SUPFAM" id="SSF54364">
    <property type="entry name" value="Translation initiation factor IF3, N-terminal domain"/>
    <property type="match status" value="1"/>
</dbReference>
<dbReference type="InterPro" id="IPR001288">
    <property type="entry name" value="Translation_initiation_fac_3"/>
</dbReference>
<accession>A0A938BPK7</accession>
<evidence type="ECO:0000259" key="7">
    <source>
        <dbReference type="Pfam" id="PF00707"/>
    </source>
</evidence>
<comment type="function">
    <text evidence="4">IF-3 binds to the 30S ribosomal subunit and shifts the equilibrium between 70S ribosomes and their 50S and 30S subunits in favor of the free subunits, thus enhancing the availability of 30S subunits on which protein synthesis initiation begins.</text>
</comment>
<dbReference type="Gene3D" id="3.10.20.80">
    <property type="entry name" value="Translation initiation factor 3 (IF-3), N-terminal domain"/>
    <property type="match status" value="1"/>
</dbReference>
<dbReference type="PANTHER" id="PTHR10938:SF0">
    <property type="entry name" value="TRANSLATION INITIATION FACTOR IF-3, MITOCHONDRIAL"/>
    <property type="match status" value="1"/>
</dbReference>
<protein>
    <recommendedName>
        <fullName evidence="4 5">Translation initiation factor IF-3</fullName>
    </recommendedName>
</protein>
<dbReference type="Pfam" id="PF05198">
    <property type="entry name" value="IF3_N"/>
    <property type="match status" value="1"/>
</dbReference>
<keyword evidence="3 4" id="KW-0648">Protein biosynthesis</keyword>
<evidence type="ECO:0000256" key="4">
    <source>
        <dbReference type="HAMAP-Rule" id="MF_00080"/>
    </source>
</evidence>
<evidence type="ECO:0000256" key="2">
    <source>
        <dbReference type="ARBA" id="ARBA00022540"/>
    </source>
</evidence>
<evidence type="ECO:0000256" key="6">
    <source>
        <dbReference type="SAM" id="MobiDB-lite"/>
    </source>
</evidence>
<dbReference type="HAMAP" id="MF_00080">
    <property type="entry name" value="IF_3"/>
    <property type="match status" value="1"/>
</dbReference>
<dbReference type="GO" id="GO:0003743">
    <property type="term" value="F:translation initiation factor activity"/>
    <property type="evidence" value="ECO:0007669"/>
    <property type="project" value="UniProtKB-UniRule"/>
</dbReference>
<dbReference type="InterPro" id="IPR019814">
    <property type="entry name" value="Translation_initiation_fac_3_N"/>
</dbReference>
<reference evidence="9" key="1">
    <citation type="submission" date="2019-03" db="EMBL/GenBank/DDBJ databases">
        <title>Lake Tanganyika Metagenome-Assembled Genomes (MAGs).</title>
        <authorList>
            <person name="Tran P."/>
        </authorList>
    </citation>
    <scope>NUCLEOTIDE SEQUENCE</scope>
    <source>
        <strain evidence="9">K_DeepCast_150m_m2_040</strain>
    </source>
</reference>
<dbReference type="Proteomes" id="UP000779900">
    <property type="component" value="Unassembled WGS sequence"/>
</dbReference>
<dbReference type="GO" id="GO:0043022">
    <property type="term" value="F:ribosome binding"/>
    <property type="evidence" value="ECO:0007669"/>
    <property type="project" value="TreeGrafter"/>
</dbReference>
<comment type="subunit">
    <text evidence="4">Monomer.</text>
</comment>
<dbReference type="AlphaFoldDB" id="A0A938BPK7"/>
<evidence type="ECO:0000313" key="10">
    <source>
        <dbReference type="Proteomes" id="UP000779900"/>
    </source>
</evidence>
<organism evidence="9 10">
    <name type="scientific">candidate division WOR-3 bacterium</name>
    <dbReference type="NCBI Taxonomy" id="2052148"/>
    <lineage>
        <taxon>Bacteria</taxon>
        <taxon>Bacteria division WOR-3</taxon>
    </lineage>
</organism>
<evidence type="ECO:0000256" key="1">
    <source>
        <dbReference type="ARBA" id="ARBA00005439"/>
    </source>
</evidence>
<gene>
    <name evidence="4" type="primary">infC</name>
    <name evidence="9" type="ORF">FJY68_05375</name>
</gene>
<evidence type="ECO:0000256" key="3">
    <source>
        <dbReference type="ARBA" id="ARBA00022917"/>
    </source>
</evidence>
<feature type="domain" description="Translation initiation factor 3 C-terminal" evidence="7">
    <location>
        <begin position="111"/>
        <end position="199"/>
    </location>
</feature>
<evidence type="ECO:0000256" key="5">
    <source>
        <dbReference type="NCBIfam" id="TIGR00168"/>
    </source>
</evidence>
<dbReference type="GO" id="GO:0032790">
    <property type="term" value="P:ribosome disassembly"/>
    <property type="evidence" value="ECO:0007669"/>
    <property type="project" value="TreeGrafter"/>
</dbReference>
<dbReference type="PANTHER" id="PTHR10938">
    <property type="entry name" value="TRANSLATION INITIATION FACTOR IF-3"/>
    <property type="match status" value="1"/>
</dbReference>
<dbReference type="Pfam" id="PF00707">
    <property type="entry name" value="IF3_C"/>
    <property type="match status" value="1"/>
</dbReference>
<dbReference type="InterPro" id="IPR019815">
    <property type="entry name" value="Translation_initiation_fac_3_C"/>
</dbReference>
<dbReference type="NCBIfam" id="TIGR00168">
    <property type="entry name" value="infC"/>
    <property type="match status" value="1"/>
</dbReference>
<comment type="caution">
    <text evidence="9">The sequence shown here is derived from an EMBL/GenBank/DDBJ whole genome shotgun (WGS) entry which is preliminary data.</text>
</comment>
<dbReference type="GO" id="GO:0016020">
    <property type="term" value="C:membrane"/>
    <property type="evidence" value="ECO:0007669"/>
    <property type="project" value="TreeGrafter"/>
</dbReference>